<keyword evidence="3 7" id="KW-0963">Cytoplasm</keyword>
<dbReference type="RefSeq" id="WP_051575217.1">
    <property type="nucleotide sequence ID" value="NZ_AP021853.1"/>
</dbReference>
<feature type="binding site" evidence="7">
    <location>
        <position position="39"/>
    </location>
    <ligand>
        <name>a divalent metal cation</name>
        <dbReference type="ChEBI" id="CHEBI:60240"/>
    </ligand>
</feature>
<dbReference type="InterPro" id="IPR030048">
    <property type="entry name" value="SurE"/>
</dbReference>
<dbReference type="SUPFAM" id="SSF64167">
    <property type="entry name" value="SurE-like"/>
    <property type="match status" value="1"/>
</dbReference>
<evidence type="ECO:0000256" key="2">
    <source>
        <dbReference type="ARBA" id="ARBA00011062"/>
    </source>
</evidence>
<evidence type="ECO:0000256" key="6">
    <source>
        <dbReference type="ARBA" id="ARBA00022801"/>
    </source>
</evidence>
<dbReference type="NCBIfam" id="TIGR00087">
    <property type="entry name" value="surE"/>
    <property type="match status" value="1"/>
</dbReference>
<evidence type="ECO:0000259" key="8">
    <source>
        <dbReference type="Pfam" id="PF01975"/>
    </source>
</evidence>
<dbReference type="HAMAP" id="MF_00060">
    <property type="entry name" value="SurE"/>
    <property type="match status" value="1"/>
</dbReference>
<feature type="binding site" evidence="7">
    <location>
        <position position="8"/>
    </location>
    <ligand>
        <name>a divalent metal cation</name>
        <dbReference type="ChEBI" id="CHEBI:60240"/>
    </ligand>
</feature>
<dbReference type="GO" id="GO:0046872">
    <property type="term" value="F:metal ion binding"/>
    <property type="evidence" value="ECO:0007669"/>
    <property type="project" value="UniProtKB-UniRule"/>
</dbReference>
<dbReference type="Gene3D" id="3.40.1210.10">
    <property type="entry name" value="Survival protein SurE-like phosphatase/nucleotidase"/>
    <property type="match status" value="1"/>
</dbReference>
<keyword evidence="5 7" id="KW-0547">Nucleotide-binding</keyword>
<dbReference type="NCBIfam" id="NF001490">
    <property type="entry name" value="PRK00346.1-4"/>
    <property type="match status" value="1"/>
</dbReference>
<evidence type="ECO:0000313" key="12">
    <source>
        <dbReference type="Proteomes" id="UP000326951"/>
    </source>
</evidence>
<dbReference type="InterPro" id="IPR002828">
    <property type="entry name" value="SurE-like_Pase/nucleotidase"/>
</dbReference>
<gene>
    <name evidence="7 9" type="primary">surE</name>
    <name evidence="10" type="ORF">C0674_12375</name>
    <name evidence="9" type="ORF">St703_24550</name>
</gene>
<comment type="similarity">
    <text evidence="2 7">Belongs to the SurE nucleotidase family.</text>
</comment>
<evidence type="ECO:0000256" key="3">
    <source>
        <dbReference type="ARBA" id="ARBA00022490"/>
    </source>
</evidence>
<dbReference type="GO" id="GO:0008253">
    <property type="term" value="F:5'-nucleotidase activity"/>
    <property type="evidence" value="ECO:0007669"/>
    <property type="project" value="UniProtKB-UniRule"/>
</dbReference>
<dbReference type="Proteomes" id="UP000326951">
    <property type="component" value="Chromosome"/>
</dbReference>
<dbReference type="PANTHER" id="PTHR30457">
    <property type="entry name" value="5'-NUCLEOTIDASE SURE"/>
    <property type="match status" value="1"/>
</dbReference>
<comment type="function">
    <text evidence="7">Nucleotidase that shows phosphatase activity on nucleoside 5'-monophosphates.</text>
</comment>
<comment type="catalytic activity">
    <reaction evidence="1 7">
        <text>a ribonucleoside 5'-phosphate + H2O = a ribonucleoside + phosphate</text>
        <dbReference type="Rhea" id="RHEA:12484"/>
        <dbReference type="ChEBI" id="CHEBI:15377"/>
        <dbReference type="ChEBI" id="CHEBI:18254"/>
        <dbReference type="ChEBI" id="CHEBI:43474"/>
        <dbReference type="ChEBI" id="CHEBI:58043"/>
        <dbReference type="EC" id="3.1.3.5"/>
    </reaction>
</comment>
<dbReference type="GO" id="GO:0004309">
    <property type="term" value="F:exopolyphosphatase activity"/>
    <property type="evidence" value="ECO:0007669"/>
    <property type="project" value="TreeGrafter"/>
</dbReference>
<dbReference type="Pfam" id="PF01975">
    <property type="entry name" value="SurE"/>
    <property type="match status" value="1"/>
</dbReference>
<dbReference type="PANTHER" id="PTHR30457:SF12">
    <property type="entry name" value="5'_3'-NUCLEOTIDASE SURE"/>
    <property type="match status" value="1"/>
</dbReference>
<comment type="cofactor">
    <cofactor evidence="7">
        <name>a divalent metal cation</name>
        <dbReference type="ChEBI" id="CHEBI:60240"/>
    </cofactor>
    <text evidence="7">Binds 1 divalent metal cation per subunit.</text>
</comment>
<keyword evidence="11" id="KW-1185">Reference proteome</keyword>
<evidence type="ECO:0000313" key="10">
    <source>
        <dbReference type="EMBL" id="QAA23336.1"/>
    </source>
</evidence>
<dbReference type="GO" id="GO:0008254">
    <property type="term" value="F:3'-nucleotidase activity"/>
    <property type="evidence" value="ECO:0007669"/>
    <property type="project" value="TreeGrafter"/>
</dbReference>
<evidence type="ECO:0000256" key="5">
    <source>
        <dbReference type="ARBA" id="ARBA00022741"/>
    </source>
</evidence>
<dbReference type="EC" id="3.1.3.5" evidence="7"/>
<feature type="binding site" evidence="7">
    <location>
        <position position="9"/>
    </location>
    <ligand>
        <name>a divalent metal cation</name>
        <dbReference type="ChEBI" id="CHEBI:60240"/>
    </ligand>
</feature>
<dbReference type="AlphaFoldDB" id="A0A410DB74"/>
<name>A0A410DB74_9BACL</name>
<dbReference type="GO" id="GO:0005737">
    <property type="term" value="C:cytoplasm"/>
    <property type="evidence" value="ECO:0007669"/>
    <property type="project" value="UniProtKB-SubCell"/>
</dbReference>
<protein>
    <recommendedName>
        <fullName evidence="7">5'-nucleotidase SurE</fullName>
        <ecNumber evidence="7">3.1.3.5</ecNumber>
    </recommendedName>
    <alternativeName>
        <fullName evidence="7">Nucleoside 5'-monophosphate phosphohydrolase</fullName>
    </alternativeName>
</protein>
<dbReference type="InterPro" id="IPR036523">
    <property type="entry name" value="SurE-like_sf"/>
</dbReference>
<comment type="subcellular location">
    <subcellularLocation>
        <location evidence="7">Cytoplasm</location>
    </subcellularLocation>
</comment>
<keyword evidence="4 7" id="KW-0479">Metal-binding</keyword>
<feature type="domain" description="Survival protein SurE-like phosphatase/nucleotidase" evidence="8">
    <location>
        <begin position="3"/>
        <end position="184"/>
    </location>
</feature>
<evidence type="ECO:0000256" key="1">
    <source>
        <dbReference type="ARBA" id="ARBA00000815"/>
    </source>
</evidence>
<evidence type="ECO:0000313" key="11">
    <source>
        <dbReference type="Proteomes" id="UP000285882"/>
    </source>
</evidence>
<dbReference type="EMBL" id="AP021853">
    <property type="protein sequence ID" value="BBN99750.1"/>
    <property type="molecule type" value="Genomic_DNA"/>
</dbReference>
<sequence>MKILISNDDGIFAPGVEALVNVLGHLGEVCVVCPDREQSGVSHSITLRYPIKATPLNIFPANISAWAVNGTPADCVKMGIEVLMKEKPDIVFSGINLGPNIGRDVFYSGTIACAVEATLYGIPAVSMSLAAFDGREINYQNVQQLVYEISEIIVRNAIPKDFFLNVNLPYTTRECCRGVKVAPLDLSVSRYQYVGMNDPYGNVYYWLKDNYQQLDELTKGSDFIHLKDGYVTITPVQIGKNGKRRMDQMSQWFKEFNRSKEAFIHENR</sequence>
<dbReference type="STRING" id="1449983.GCA_000647835_01819"/>
<keyword evidence="6 7" id="KW-0378">Hydrolase</keyword>
<evidence type="ECO:0000313" key="9">
    <source>
        <dbReference type="EMBL" id="BBN99750.1"/>
    </source>
</evidence>
<accession>A0A410DB74</accession>
<proteinExistence type="inferred from homology"/>
<organism evidence="9 12">
    <name type="scientific">Sporolactobacillus terrae</name>
    <dbReference type="NCBI Taxonomy" id="269673"/>
    <lineage>
        <taxon>Bacteria</taxon>
        <taxon>Bacillati</taxon>
        <taxon>Bacillota</taxon>
        <taxon>Bacilli</taxon>
        <taxon>Bacillales</taxon>
        <taxon>Sporolactobacillaceae</taxon>
        <taxon>Sporolactobacillus</taxon>
    </lineage>
</organism>
<evidence type="ECO:0000256" key="4">
    <source>
        <dbReference type="ARBA" id="ARBA00022723"/>
    </source>
</evidence>
<dbReference type="Proteomes" id="UP000285882">
    <property type="component" value="Chromosome"/>
</dbReference>
<reference evidence="9 12" key="2">
    <citation type="submission" date="2019-09" db="EMBL/GenBank/DDBJ databases">
        <title>Complete genome sequence of Sporolactobacillus terrae 70-3.</title>
        <authorList>
            <person name="Tanaka N."/>
            <person name="Shiwa Y."/>
            <person name="Fujita N."/>
            <person name="Tanasupawat S."/>
        </authorList>
    </citation>
    <scope>NUCLEOTIDE SEQUENCE [LARGE SCALE GENOMIC DNA]</scope>
    <source>
        <strain evidence="9 12">70-3</strain>
    </source>
</reference>
<feature type="binding site" evidence="7">
    <location>
        <position position="96"/>
    </location>
    <ligand>
        <name>a divalent metal cation</name>
        <dbReference type="ChEBI" id="CHEBI:60240"/>
    </ligand>
</feature>
<dbReference type="GO" id="GO:0000166">
    <property type="term" value="F:nucleotide binding"/>
    <property type="evidence" value="ECO:0007669"/>
    <property type="project" value="UniProtKB-KW"/>
</dbReference>
<reference evidence="10 11" key="1">
    <citation type="submission" date="2018-01" db="EMBL/GenBank/DDBJ databases">
        <title>Complete genome sequencing of Sporolactobacillus terrae DLG3.</title>
        <authorList>
            <person name="Nam Y.-D."/>
            <person name="Kang J."/>
            <person name="Chung W.-H."/>
        </authorList>
    </citation>
    <scope>NUCLEOTIDE SEQUENCE [LARGE SCALE GENOMIC DNA]</scope>
    <source>
        <strain evidence="10 11">DLG3</strain>
    </source>
</reference>
<dbReference type="EMBL" id="CP025688">
    <property type="protein sequence ID" value="QAA23336.1"/>
    <property type="molecule type" value="Genomic_DNA"/>
</dbReference>
<evidence type="ECO:0000256" key="7">
    <source>
        <dbReference type="HAMAP-Rule" id="MF_00060"/>
    </source>
</evidence>